<evidence type="ECO:0000313" key="2">
    <source>
        <dbReference type="EMBL" id="CAE8634191.1"/>
    </source>
</evidence>
<keyword evidence="3" id="KW-1185">Reference proteome</keyword>
<dbReference type="InterPro" id="IPR032675">
    <property type="entry name" value="LRR_dom_sf"/>
</dbReference>
<dbReference type="InterPro" id="IPR036259">
    <property type="entry name" value="MFS_trans_sf"/>
</dbReference>
<dbReference type="EMBL" id="CAJNNV010030934">
    <property type="protein sequence ID" value="CAE8634191.1"/>
    <property type="molecule type" value="Genomic_DNA"/>
</dbReference>
<dbReference type="Proteomes" id="UP000654075">
    <property type="component" value="Unassembled WGS sequence"/>
</dbReference>
<keyword evidence="1" id="KW-0472">Membrane</keyword>
<dbReference type="OrthoDB" id="1928346at2759"/>
<accession>A0A813H809</accession>
<protein>
    <submittedName>
        <fullName evidence="2">Uncharacterized protein</fullName>
    </submittedName>
</protein>
<evidence type="ECO:0000313" key="3">
    <source>
        <dbReference type="Proteomes" id="UP000654075"/>
    </source>
</evidence>
<dbReference type="Pfam" id="PF07690">
    <property type="entry name" value="MFS_1"/>
    <property type="match status" value="1"/>
</dbReference>
<sequence>MPSSEEAYEGQAAVPHRLAADEGSIRAPEGDAFGPPQGTLHILRQLGMIVPFTLIASIGNGMVKPISSYLALNFFARNHTGLHPGDIHCELDVTSPYCQQALVDVQMLVTVMSLAMPVAQLITLPAVGVFSDAYGRRKALILVYTLSNLALLFSDLFVFFDAPLWFALAIAPFVNEQVITAVLSAACVDILDKPSRAAGIGMVQALDTIAYVCGLLLGLQMGMRASFLLATVGFVVSLLYLITLYPESLPPEKRSQLNFRSLMPWDSLPILWRNSVLQRLSLVMMLSAFIDVGTSRVLPFWLPQRMNWVSQDAYLSEFFLDFSIIIWFLLLFSSLVAQYGEVGALFIGRAACASEALPAVRIVISFDAQLQAGLKSRLVGEALPWGRHFLTNARGSIVSLHELAFGIQPALEEQGKMQAALGTVYAATCTLEVEQSDMWTVIRSNPFQRDRVALQPTPSIPWAASDAKLCLDGAWLQPLALRSDLSCPEACRQQASLKAFQEADTEGRGVVDRGRLQAMLVAMDAGNLSAEILMDVYVKAEITDGRAAPGDSAVDYKKFLSWLFDTEAVQQQSSDTGLANQKVICQYASQDEVAKPGSFKACRLKPEDLDFSALTKGRRMSLIPETELRGILPSQLQALVNFIAENRCLFWPEDGTEQKHVEPQHVDLHQVTSRIIKPLTSQDSCSYVEAIAGDKSLQRPAWFVSHWWGEAVADFNKCIQAHRPLRQLQAESAYWVCAYANNQHELNNDLVTDPMETSFLKAMQMSLGVLLILDAHATPFSRIWCCFEEGVVALGERGALHCSKEEYPAGQDNRRAALRNLVARDGRDGRPAALKLDVATVDVSGLAQLITSGLTEEERLEDFRLQSGVGASGWQKKSDREASFPIQLLRKALDIDLTAAKASYNQDKVRILNALAGRRPSLLDSAPDFANPRYHIVNTTLRGIFAVAAYRRALQEGLDTSDSSDLPLERALREDCSRRELELALSGVMREERLPALMQCIAAMTNLKLLSLDFSWCRGLAAMKGLGDVGHRLAQLCALEHVHIDLSGCAALTSISELMHGIAKLTALRYLSLRFSRCTRLASIAGIGQSFEKLTTLQKLHISFRNCASLTSVAELGEGLWHLTNLQHLHLSLGGTSGINDAEKLWRSFSHMARTLNHLHLDLSELKSSTDVAALGQSLTQLSACLRHLHLNCSGCEKLSGADKLRSILVLMVGLQHVHVNLNGCDSLNLKEGITEFEPSLARLIALQHLHLDLCACQGLQSVGQLGLGLASMADLTYLHLDLSYCHDLVSGAEELGQGLQCLSKSLQHLHLVLRECHGLKNIARLEQGLAALACLSYLHLDLSCSSLPSVAELGKRLMSLATLEHLHLSLRSCQCLASVAELGIGLACLASLQYLCLDLSRCKGLTSVSELLQKIGALAALRHLHLSFSSCENIDFMFGAKAELRDLSCLGQLTSLLHLHLDLSGCGGLRCVTELGQGLSAMVALQRLHLNLNACCSIMCVAELQLSMESLDSCDEMLVVLSGCLGLPVKLRKRISSRQSILSLES</sequence>
<dbReference type="Gene3D" id="1.20.1250.20">
    <property type="entry name" value="MFS general substrate transporter like domains"/>
    <property type="match status" value="1"/>
</dbReference>
<feature type="transmembrane region" description="Helical" evidence="1">
    <location>
        <begin position="225"/>
        <end position="245"/>
    </location>
</feature>
<feature type="transmembrane region" description="Helical" evidence="1">
    <location>
        <begin position="318"/>
        <end position="339"/>
    </location>
</feature>
<dbReference type="PANTHER" id="PTHR47186">
    <property type="entry name" value="LEUCINE-RICH REPEAT-CONTAINING PROTEIN 57"/>
    <property type="match status" value="1"/>
</dbReference>
<feature type="transmembrane region" description="Helical" evidence="1">
    <location>
        <begin position="280"/>
        <end position="298"/>
    </location>
</feature>
<proteinExistence type="predicted"/>
<reference evidence="2" key="1">
    <citation type="submission" date="2021-02" db="EMBL/GenBank/DDBJ databases">
        <authorList>
            <person name="Dougan E. K."/>
            <person name="Rhodes N."/>
            <person name="Thang M."/>
            <person name="Chan C."/>
        </authorList>
    </citation>
    <scope>NUCLEOTIDE SEQUENCE</scope>
</reference>
<keyword evidence="1" id="KW-1133">Transmembrane helix</keyword>
<comment type="caution">
    <text evidence="2">The sequence shown here is derived from an EMBL/GenBank/DDBJ whole genome shotgun (WGS) entry which is preliminary data.</text>
</comment>
<evidence type="ECO:0000256" key="1">
    <source>
        <dbReference type="SAM" id="Phobius"/>
    </source>
</evidence>
<feature type="transmembrane region" description="Helical" evidence="1">
    <location>
        <begin position="105"/>
        <end position="127"/>
    </location>
</feature>
<name>A0A813H809_POLGL</name>
<dbReference type="SUPFAM" id="SSF103473">
    <property type="entry name" value="MFS general substrate transporter"/>
    <property type="match status" value="1"/>
</dbReference>
<gene>
    <name evidence="2" type="ORF">PGLA1383_LOCUS49851</name>
</gene>
<organism evidence="2 3">
    <name type="scientific">Polarella glacialis</name>
    <name type="common">Dinoflagellate</name>
    <dbReference type="NCBI Taxonomy" id="89957"/>
    <lineage>
        <taxon>Eukaryota</taxon>
        <taxon>Sar</taxon>
        <taxon>Alveolata</taxon>
        <taxon>Dinophyceae</taxon>
        <taxon>Suessiales</taxon>
        <taxon>Suessiaceae</taxon>
        <taxon>Polarella</taxon>
    </lineage>
</organism>
<dbReference type="GO" id="GO:0022857">
    <property type="term" value="F:transmembrane transporter activity"/>
    <property type="evidence" value="ECO:0007669"/>
    <property type="project" value="InterPro"/>
</dbReference>
<dbReference type="PANTHER" id="PTHR47186:SF61">
    <property type="entry name" value="LEUCINE-RICH REPEAT-CONTAINING PROTEIN 57-RELATED"/>
    <property type="match status" value="1"/>
</dbReference>
<feature type="transmembrane region" description="Helical" evidence="1">
    <location>
        <begin position="139"/>
        <end position="160"/>
    </location>
</feature>
<dbReference type="SUPFAM" id="SSF52058">
    <property type="entry name" value="L domain-like"/>
    <property type="match status" value="1"/>
</dbReference>
<dbReference type="InterPro" id="IPR011701">
    <property type="entry name" value="MFS"/>
</dbReference>
<keyword evidence="1" id="KW-0812">Transmembrane</keyword>
<feature type="transmembrane region" description="Helical" evidence="1">
    <location>
        <begin position="166"/>
        <end position="188"/>
    </location>
</feature>
<dbReference type="Gene3D" id="3.80.10.10">
    <property type="entry name" value="Ribonuclease Inhibitor"/>
    <property type="match status" value="2"/>
</dbReference>
<feature type="transmembrane region" description="Helical" evidence="1">
    <location>
        <begin position="200"/>
        <end position="219"/>
    </location>
</feature>